<protein>
    <recommendedName>
        <fullName evidence="2">UBA domain-containing protein</fullName>
    </recommendedName>
</protein>
<accession>A0A4U0TYS1</accession>
<keyword evidence="4" id="KW-1185">Reference proteome</keyword>
<evidence type="ECO:0000259" key="2">
    <source>
        <dbReference type="PROSITE" id="PS50030"/>
    </source>
</evidence>
<name>A0A4U0TYS1_9PEZI</name>
<gene>
    <name evidence="3" type="ORF">B0A50_04364</name>
</gene>
<feature type="compositionally biased region" description="Basic and acidic residues" evidence="1">
    <location>
        <begin position="62"/>
        <end position="74"/>
    </location>
</feature>
<feature type="compositionally biased region" description="Polar residues" evidence="1">
    <location>
        <begin position="77"/>
        <end position="99"/>
    </location>
</feature>
<proteinExistence type="predicted"/>
<feature type="domain" description="UBA" evidence="2">
    <location>
        <begin position="1102"/>
        <end position="1147"/>
    </location>
</feature>
<feature type="compositionally biased region" description="Basic and acidic residues" evidence="1">
    <location>
        <begin position="553"/>
        <end position="574"/>
    </location>
</feature>
<sequence>MAAAQVPSLDSTRYEDLAHEVPRNASSIARRSISIFSRRGTEARESRHRVIAQVVMTSPRQITEKPKSWIERRRSAYSGSAPRSGSGSKPKSAQKSAGTILNAVPPSKTIQMTSLEKEMATSPNEEILSAVSEQPPSQMAWTANPRQASPIESRHPKDKSTPLPLQRSKSEKTREVNTRIGLWVNGVAQWDDGHCAHPTILEEPPIEDQTGFTPVRTSVGALKAEKPLLSVTIPSSETKIYDKTRVQPHPRRSVVSIPTSSFVSRHNITPSITVEEAIAIVSPLQSDPPTPTLTPHLTADVRHDAAAPARKESSSTSGCSSSSSSIVDNGEDSASSKRSSATSLEVVPALTRKSSKRLSGRILSRSSLPEDLAHSRASSTADVQKPLPPSPILAPTRAAHVPATSISGERPPARAQKSSSMQSAPVGGTRLRSPELRVSPQWLRRLDQLDGDFVEQSPYASHVSEVTSPSLNQAEKDLTAHLSKIEEGKRGIVDFDDDASRLIESSAVGSIKRNNSVRSVMQPPERTPTLPKRSRKREWKTSNRAAQVARVQALERRKSDSRLEDQASEVEQKPLLDGPSLPGRTSSMRSNKAPSGQLFAHLRSASDEKMAVEPEHALPGFGIYEKQPTIINIEDRLEVVTDPAILIQSADEIAAFTEEALLHILSALSTPRDLSNLAMINKGMYRVYKENEMQLLRTVMFNQSPAAWEFRDWNPPSEVSSSQGLLELEQTPRSYATAYRDDSAVIESLKAMILEHCQTFIRRETVSALSKPSHPSASRFNDAFWRIWCFCKIFGCGKAREDDVTGQLDWLKGGILANNQGCVATVNTNLDFDIGSVLLNPPDCFAKGNEGGLSAQQLYDMTEIWSCLTALLQGYQGRTEDMWEAGVFKYCDVVRGNVGKEERLSEEWTCHLLTLGLDVTLAMAEYAYDSSPTGFKLAASRGWVDWSPPLYGGSRVTFLKEPLARLYEERVAIAALNMRLPLEQEKKEMGRQRVATLAADIRLSRQSSSYRRSSYIGTCTEQPMSPLECHDSSRSNRSSHRKNSQCSVRHASSTPCTPAPNFSRTHLGSPPPWCPRNISPIIEDRVETFNRISLQSFAGVADGTSDVAVQKIVDMGFTAKQAKQALRMTDMGDGLRVDRAVDLLLRQP</sequence>
<feature type="region of interest" description="Disordered" evidence="1">
    <location>
        <begin position="1023"/>
        <end position="1070"/>
    </location>
</feature>
<feature type="compositionally biased region" description="Polar residues" evidence="1">
    <location>
        <begin position="1045"/>
        <end position="1066"/>
    </location>
</feature>
<feature type="region of interest" description="Disordered" evidence="1">
    <location>
        <begin position="62"/>
        <end position="101"/>
    </location>
</feature>
<feature type="region of interest" description="Disordered" evidence="1">
    <location>
        <begin position="304"/>
        <end position="348"/>
    </location>
</feature>
<dbReference type="SUPFAM" id="SSF46934">
    <property type="entry name" value="UBA-like"/>
    <property type="match status" value="1"/>
</dbReference>
<dbReference type="InterPro" id="IPR009060">
    <property type="entry name" value="UBA-like_sf"/>
</dbReference>
<dbReference type="EMBL" id="NAJL01000022">
    <property type="protein sequence ID" value="TKA27534.1"/>
    <property type="molecule type" value="Genomic_DNA"/>
</dbReference>
<comment type="caution">
    <text evidence="3">The sequence shown here is derived from an EMBL/GenBank/DDBJ whole genome shotgun (WGS) entry which is preliminary data.</text>
</comment>
<feature type="compositionally biased region" description="Basic and acidic residues" evidence="1">
    <location>
        <begin position="304"/>
        <end position="313"/>
    </location>
</feature>
<feature type="region of interest" description="Disordered" evidence="1">
    <location>
        <begin position="369"/>
        <end position="433"/>
    </location>
</feature>
<dbReference type="AlphaFoldDB" id="A0A4U0TYS1"/>
<feature type="region of interest" description="Disordered" evidence="1">
    <location>
        <begin position="131"/>
        <end position="173"/>
    </location>
</feature>
<evidence type="ECO:0000313" key="4">
    <source>
        <dbReference type="Proteomes" id="UP000308549"/>
    </source>
</evidence>
<feature type="compositionally biased region" description="Low complexity" evidence="1">
    <location>
        <begin position="314"/>
        <end position="325"/>
    </location>
</feature>
<dbReference type="OrthoDB" id="5376710at2759"/>
<dbReference type="InterPro" id="IPR015940">
    <property type="entry name" value="UBA"/>
</dbReference>
<dbReference type="Gene3D" id="1.10.8.10">
    <property type="entry name" value="DNA helicase RuvA subunit, C-terminal domain"/>
    <property type="match status" value="1"/>
</dbReference>
<feature type="compositionally biased region" description="Polar residues" evidence="1">
    <location>
        <begin position="131"/>
        <end position="147"/>
    </location>
</feature>
<feature type="region of interest" description="Disordered" evidence="1">
    <location>
        <begin position="513"/>
        <end position="594"/>
    </location>
</feature>
<dbReference type="PROSITE" id="PS50030">
    <property type="entry name" value="UBA"/>
    <property type="match status" value="1"/>
</dbReference>
<evidence type="ECO:0000256" key="1">
    <source>
        <dbReference type="SAM" id="MobiDB-lite"/>
    </source>
</evidence>
<organism evidence="3 4">
    <name type="scientific">Salinomyces thailandicus</name>
    <dbReference type="NCBI Taxonomy" id="706561"/>
    <lineage>
        <taxon>Eukaryota</taxon>
        <taxon>Fungi</taxon>
        <taxon>Dikarya</taxon>
        <taxon>Ascomycota</taxon>
        <taxon>Pezizomycotina</taxon>
        <taxon>Dothideomycetes</taxon>
        <taxon>Dothideomycetidae</taxon>
        <taxon>Mycosphaerellales</taxon>
        <taxon>Teratosphaeriaceae</taxon>
        <taxon>Salinomyces</taxon>
    </lineage>
</organism>
<reference evidence="3 4" key="1">
    <citation type="submission" date="2017-03" db="EMBL/GenBank/DDBJ databases">
        <title>Genomes of endolithic fungi from Antarctica.</title>
        <authorList>
            <person name="Coleine C."/>
            <person name="Masonjones S."/>
            <person name="Stajich J.E."/>
        </authorList>
    </citation>
    <scope>NUCLEOTIDE SEQUENCE [LARGE SCALE GENOMIC DNA]</scope>
    <source>
        <strain evidence="3 4">CCFEE 6315</strain>
    </source>
</reference>
<feature type="compositionally biased region" description="Polar residues" evidence="1">
    <location>
        <begin position="583"/>
        <end position="594"/>
    </location>
</feature>
<dbReference type="Proteomes" id="UP000308549">
    <property type="component" value="Unassembled WGS sequence"/>
</dbReference>
<evidence type="ECO:0000313" key="3">
    <source>
        <dbReference type="EMBL" id="TKA27534.1"/>
    </source>
</evidence>